<dbReference type="SUPFAM" id="SSF56219">
    <property type="entry name" value="DNase I-like"/>
    <property type="match status" value="1"/>
</dbReference>
<protein>
    <recommendedName>
        <fullName evidence="3">Endonuclease/exonuclease/phosphatase domain-containing protein</fullName>
    </recommendedName>
</protein>
<proteinExistence type="predicted"/>
<dbReference type="Proteomes" id="UP000467840">
    <property type="component" value="Chromosome 15"/>
</dbReference>
<evidence type="ECO:0008006" key="3">
    <source>
        <dbReference type="Google" id="ProtNLM"/>
    </source>
</evidence>
<name>A0A6A6MJC1_HEVBR</name>
<reference evidence="1 2" key="1">
    <citation type="journal article" date="2020" name="Mol. Plant">
        <title>The Chromosome-Based Rubber Tree Genome Provides New Insights into Spurge Genome Evolution and Rubber Biosynthesis.</title>
        <authorList>
            <person name="Liu J."/>
            <person name="Shi C."/>
            <person name="Shi C.C."/>
            <person name="Li W."/>
            <person name="Zhang Q.J."/>
            <person name="Zhang Y."/>
            <person name="Li K."/>
            <person name="Lu H.F."/>
            <person name="Shi C."/>
            <person name="Zhu S.T."/>
            <person name="Xiao Z.Y."/>
            <person name="Nan H."/>
            <person name="Yue Y."/>
            <person name="Zhu X.G."/>
            <person name="Wu Y."/>
            <person name="Hong X.N."/>
            <person name="Fan G.Y."/>
            <person name="Tong Y."/>
            <person name="Zhang D."/>
            <person name="Mao C.L."/>
            <person name="Liu Y.L."/>
            <person name="Hao S.J."/>
            <person name="Liu W.Q."/>
            <person name="Lv M.Q."/>
            <person name="Zhang H.B."/>
            <person name="Liu Y."/>
            <person name="Hu-Tang G.R."/>
            <person name="Wang J.P."/>
            <person name="Wang J.H."/>
            <person name="Sun Y.H."/>
            <person name="Ni S.B."/>
            <person name="Chen W.B."/>
            <person name="Zhang X.C."/>
            <person name="Jiao Y.N."/>
            <person name="Eichler E.E."/>
            <person name="Li G.H."/>
            <person name="Liu X."/>
            <person name="Gao L.Z."/>
        </authorList>
    </citation>
    <scope>NUCLEOTIDE SEQUENCE [LARGE SCALE GENOMIC DNA]</scope>
    <source>
        <strain evidence="2">cv. GT1</strain>
        <tissue evidence="1">Leaf</tissue>
    </source>
</reference>
<dbReference type="InterPro" id="IPR036691">
    <property type="entry name" value="Endo/exonu/phosph_ase_sf"/>
</dbReference>
<dbReference type="AlphaFoldDB" id="A0A6A6MJC1"/>
<evidence type="ECO:0000313" key="2">
    <source>
        <dbReference type="Proteomes" id="UP000467840"/>
    </source>
</evidence>
<gene>
    <name evidence="1" type="ORF">GH714_018241</name>
</gene>
<sequence>MASFSLVESSGHIARNCNGKLNGDIAPPSRFGLWLLAKSPNPHPYQRTLHLQSHFNKTQVPNASVLSLLLDLPSDQVNMNWRTTFVYGWPATRDRNAFWEDMKLLLSPYPEPWVCIGDFNAISSPYEKIGGDVGRPS</sequence>
<organism evidence="1 2">
    <name type="scientific">Hevea brasiliensis</name>
    <name type="common">Para rubber tree</name>
    <name type="synonym">Siphonia brasiliensis</name>
    <dbReference type="NCBI Taxonomy" id="3981"/>
    <lineage>
        <taxon>Eukaryota</taxon>
        <taxon>Viridiplantae</taxon>
        <taxon>Streptophyta</taxon>
        <taxon>Embryophyta</taxon>
        <taxon>Tracheophyta</taxon>
        <taxon>Spermatophyta</taxon>
        <taxon>Magnoliopsida</taxon>
        <taxon>eudicotyledons</taxon>
        <taxon>Gunneridae</taxon>
        <taxon>Pentapetalae</taxon>
        <taxon>rosids</taxon>
        <taxon>fabids</taxon>
        <taxon>Malpighiales</taxon>
        <taxon>Euphorbiaceae</taxon>
        <taxon>Crotonoideae</taxon>
        <taxon>Micrandreae</taxon>
        <taxon>Hevea</taxon>
    </lineage>
</organism>
<accession>A0A6A6MJC1</accession>
<dbReference type="Gene3D" id="3.60.10.10">
    <property type="entry name" value="Endonuclease/exonuclease/phosphatase"/>
    <property type="match status" value="1"/>
</dbReference>
<keyword evidence="2" id="KW-1185">Reference proteome</keyword>
<comment type="caution">
    <text evidence="1">The sequence shown here is derived from an EMBL/GenBank/DDBJ whole genome shotgun (WGS) entry which is preliminary data.</text>
</comment>
<evidence type="ECO:0000313" key="1">
    <source>
        <dbReference type="EMBL" id="KAF2313842.1"/>
    </source>
</evidence>
<dbReference type="EMBL" id="JAAGAX010000005">
    <property type="protein sequence ID" value="KAF2313842.1"/>
    <property type="molecule type" value="Genomic_DNA"/>
</dbReference>